<evidence type="ECO:0000256" key="2">
    <source>
        <dbReference type="ARBA" id="ARBA00001936"/>
    </source>
</evidence>
<dbReference type="RefSeq" id="WP_006696680.1">
    <property type="nucleotide sequence ID" value="NZ_JH376859.1"/>
</dbReference>
<feature type="domain" description="HD/PDEase" evidence="8">
    <location>
        <begin position="29"/>
        <end position="144"/>
    </location>
</feature>
<dbReference type="SUPFAM" id="SSF109604">
    <property type="entry name" value="HD-domain/PDEase-like"/>
    <property type="match status" value="1"/>
</dbReference>
<dbReference type="InterPro" id="IPR006674">
    <property type="entry name" value="HD_domain"/>
</dbReference>
<name>A0ABN0DPP9_9FIRM</name>
<keyword evidence="10" id="KW-1185">Reference proteome</keyword>
<dbReference type="EC" id="3.1.3.89" evidence="5"/>
<comment type="cofactor">
    <cofactor evidence="3">
        <name>Co(2+)</name>
        <dbReference type="ChEBI" id="CHEBI:48828"/>
    </cofactor>
</comment>
<dbReference type="SMART" id="SM00471">
    <property type="entry name" value="HDc"/>
    <property type="match status" value="1"/>
</dbReference>
<evidence type="ECO:0000256" key="3">
    <source>
        <dbReference type="ARBA" id="ARBA00001941"/>
    </source>
</evidence>
<comment type="caution">
    <text evidence="9">The sequence shown here is derived from an EMBL/GenBank/DDBJ whole genome shotgun (WGS) entry which is preliminary data.</text>
</comment>
<dbReference type="PANTHER" id="PTHR11845">
    <property type="entry name" value="5'-DEOXYNUCLEOTIDASE HDDC2"/>
    <property type="match status" value="1"/>
</dbReference>
<dbReference type="Gene3D" id="1.10.3210.10">
    <property type="entry name" value="Hypothetical protein af1432"/>
    <property type="match status" value="1"/>
</dbReference>
<dbReference type="PANTHER" id="PTHR11845:SF13">
    <property type="entry name" value="5'-DEOXYNUCLEOTIDASE HDDC2"/>
    <property type="match status" value="1"/>
</dbReference>
<protein>
    <recommendedName>
        <fullName evidence="5">5'-deoxynucleotidase</fullName>
        <ecNumber evidence="5">3.1.3.89</ecNumber>
    </recommendedName>
</protein>
<dbReference type="InterPro" id="IPR003607">
    <property type="entry name" value="HD/PDEase_dom"/>
</dbReference>
<accession>A0ABN0DPP9</accession>
<evidence type="ECO:0000256" key="5">
    <source>
        <dbReference type="ARBA" id="ARBA00012964"/>
    </source>
</evidence>
<keyword evidence="7" id="KW-0378">Hydrolase</keyword>
<evidence type="ECO:0000256" key="7">
    <source>
        <dbReference type="ARBA" id="ARBA00022801"/>
    </source>
</evidence>
<evidence type="ECO:0000256" key="6">
    <source>
        <dbReference type="ARBA" id="ARBA00022723"/>
    </source>
</evidence>
<dbReference type="Pfam" id="PF13023">
    <property type="entry name" value="HD_3"/>
    <property type="match status" value="1"/>
</dbReference>
<sequence>MSPKEYLAVMHCIAGLKERTRHAWMKSGRQESVAEHSWRMALMAYFLRDRFPAADLMRVLLMALLHDMGEVFTGDIPTFEKTEADRTQEHELRDAWISSLPPPFAEEVRVLFDEMDALETEESLLVRALDRMEAVITHNECDPATWLPLEYDLQRTYGVNEAAFSPALKDLRAEVNNEVDAVTASLRNKEEHL</sequence>
<evidence type="ECO:0000313" key="10">
    <source>
        <dbReference type="Proteomes" id="UP000003175"/>
    </source>
</evidence>
<dbReference type="Proteomes" id="UP000003175">
    <property type="component" value="Unassembled WGS sequence"/>
</dbReference>
<gene>
    <name evidence="9" type="ORF">HMPREF9432_01432</name>
</gene>
<keyword evidence="6" id="KW-0479">Metal-binding</keyword>
<dbReference type="CDD" id="cd00077">
    <property type="entry name" value="HDc"/>
    <property type="match status" value="1"/>
</dbReference>
<reference evidence="9 10" key="1">
    <citation type="submission" date="2011-08" db="EMBL/GenBank/DDBJ databases">
        <title>The Genome Sequence of Selenomonas noxia F0398.</title>
        <authorList>
            <consortium name="The Broad Institute Genome Sequencing Platform"/>
            <person name="Earl A."/>
            <person name="Ward D."/>
            <person name="Feldgarden M."/>
            <person name="Gevers D."/>
            <person name="Izard J."/>
            <person name="Ganesan A."/>
            <person name="Blanton J.M."/>
            <person name="Baranova O.V."/>
            <person name="Tanner A.C."/>
            <person name="Dewhirst F.E."/>
            <person name="Young S.K."/>
            <person name="Zeng Q."/>
            <person name="Gargeya S."/>
            <person name="Fitzgerald M."/>
            <person name="Haas B."/>
            <person name="Abouelleil A."/>
            <person name="Alvarado L."/>
            <person name="Arachchi H.M."/>
            <person name="Berlin A."/>
            <person name="Brown A."/>
            <person name="Chapman S.B."/>
            <person name="Chen Z."/>
            <person name="Dunbar C."/>
            <person name="Freedman E."/>
            <person name="Gearin G."/>
            <person name="Gellesch M."/>
            <person name="Goldberg J."/>
            <person name="Griggs A."/>
            <person name="Gujja S."/>
            <person name="Heiman D."/>
            <person name="Howarth C."/>
            <person name="Larson L."/>
            <person name="Lui A."/>
            <person name="MacDonald P.J.P."/>
            <person name="Montmayeur A."/>
            <person name="Murphy C."/>
            <person name="Neiman D."/>
            <person name="Pearson M."/>
            <person name="Priest M."/>
            <person name="Roberts A."/>
            <person name="Saif S."/>
            <person name="Shea T."/>
            <person name="Shenoy N."/>
            <person name="Sisk P."/>
            <person name="Stolte C."/>
            <person name="Sykes S."/>
            <person name="Wortman J."/>
            <person name="Nusbaum C."/>
            <person name="Birren B."/>
        </authorList>
    </citation>
    <scope>NUCLEOTIDE SEQUENCE [LARGE SCALE GENOMIC DNA]</scope>
    <source>
        <strain evidence="9 10">F0398</strain>
    </source>
</reference>
<proteinExistence type="predicted"/>
<comment type="subunit">
    <text evidence="4">Homodimer.</text>
</comment>
<evidence type="ECO:0000313" key="9">
    <source>
        <dbReference type="EMBL" id="EHG24582.1"/>
    </source>
</evidence>
<evidence type="ECO:0000259" key="8">
    <source>
        <dbReference type="SMART" id="SM00471"/>
    </source>
</evidence>
<dbReference type="EMBL" id="ADGH01000012">
    <property type="protein sequence ID" value="EHG24582.1"/>
    <property type="molecule type" value="Genomic_DNA"/>
</dbReference>
<organism evidence="9 10">
    <name type="scientific">Selenomonas noxia F0398</name>
    <dbReference type="NCBI Taxonomy" id="702437"/>
    <lineage>
        <taxon>Bacteria</taxon>
        <taxon>Bacillati</taxon>
        <taxon>Bacillota</taxon>
        <taxon>Negativicutes</taxon>
        <taxon>Selenomonadales</taxon>
        <taxon>Selenomonadaceae</taxon>
        <taxon>Selenomonas</taxon>
    </lineage>
</organism>
<comment type="catalytic activity">
    <reaction evidence="1">
        <text>a 2'-deoxyribonucleoside 5'-phosphate + H2O = a 2'-deoxyribonucleoside + phosphate</text>
        <dbReference type="Rhea" id="RHEA:36167"/>
        <dbReference type="ChEBI" id="CHEBI:15377"/>
        <dbReference type="ChEBI" id="CHEBI:18274"/>
        <dbReference type="ChEBI" id="CHEBI:43474"/>
        <dbReference type="ChEBI" id="CHEBI:65317"/>
        <dbReference type="EC" id="3.1.3.89"/>
    </reaction>
</comment>
<dbReference type="InterPro" id="IPR039356">
    <property type="entry name" value="YfbR/HDDC2"/>
</dbReference>
<evidence type="ECO:0000256" key="1">
    <source>
        <dbReference type="ARBA" id="ARBA00001638"/>
    </source>
</evidence>
<comment type="cofactor">
    <cofactor evidence="2">
        <name>Mn(2+)</name>
        <dbReference type="ChEBI" id="CHEBI:29035"/>
    </cofactor>
</comment>
<evidence type="ECO:0000256" key="4">
    <source>
        <dbReference type="ARBA" id="ARBA00011738"/>
    </source>
</evidence>